<keyword evidence="1" id="KW-0732">Signal</keyword>
<dbReference type="CDD" id="cd07389">
    <property type="entry name" value="MPP_PhoD"/>
    <property type="match status" value="1"/>
</dbReference>
<feature type="signal peptide" evidence="1">
    <location>
        <begin position="1"/>
        <end position="23"/>
    </location>
</feature>
<dbReference type="InterPro" id="IPR038607">
    <property type="entry name" value="PhoD-like_sf"/>
</dbReference>
<proteinExistence type="predicted"/>
<reference evidence="3 4" key="1">
    <citation type="submission" date="2023-02" db="EMBL/GenBank/DDBJ databases">
        <title>Genome sequence of Lentisphaera profundi SAORIC-696.</title>
        <authorList>
            <person name="Kim e."/>
            <person name="Cho J.-C."/>
            <person name="Choi A."/>
            <person name="Kang I."/>
        </authorList>
    </citation>
    <scope>NUCLEOTIDE SEQUENCE [LARGE SCALE GENOMIC DNA]</scope>
    <source>
        <strain evidence="3 4">SAORIC-696</strain>
    </source>
</reference>
<name>A0ABY7W587_9BACT</name>
<dbReference type="Pfam" id="PF09423">
    <property type="entry name" value="PhoD"/>
    <property type="match status" value="1"/>
</dbReference>
<feature type="domain" description="PhoD-like phosphatase metallophosphatase" evidence="2">
    <location>
        <begin position="46"/>
        <end position="287"/>
    </location>
</feature>
<protein>
    <submittedName>
        <fullName evidence="3">Alkaline phosphatase D family protein</fullName>
    </submittedName>
</protein>
<evidence type="ECO:0000313" key="3">
    <source>
        <dbReference type="EMBL" id="WDE99418.1"/>
    </source>
</evidence>
<dbReference type="RefSeq" id="WP_274154273.1">
    <property type="nucleotide sequence ID" value="NZ_CP117812.1"/>
</dbReference>
<dbReference type="InterPro" id="IPR018946">
    <property type="entry name" value="PhoD-like_MPP"/>
</dbReference>
<feature type="chain" id="PRO_5045465970" evidence="1">
    <location>
        <begin position="24"/>
        <end position="364"/>
    </location>
</feature>
<keyword evidence="4" id="KW-1185">Reference proteome</keyword>
<dbReference type="EMBL" id="CP117812">
    <property type="protein sequence ID" value="WDE99418.1"/>
    <property type="molecule type" value="Genomic_DNA"/>
</dbReference>
<evidence type="ECO:0000259" key="2">
    <source>
        <dbReference type="Pfam" id="PF09423"/>
    </source>
</evidence>
<evidence type="ECO:0000256" key="1">
    <source>
        <dbReference type="SAM" id="SignalP"/>
    </source>
</evidence>
<dbReference type="Gene3D" id="3.60.21.70">
    <property type="entry name" value="PhoD-like phosphatase"/>
    <property type="match status" value="1"/>
</dbReference>
<evidence type="ECO:0000313" key="4">
    <source>
        <dbReference type="Proteomes" id="UP001214250"/>
    </source>
</evidence>
<dbReference type="SUPFAM" id="SSF56300">
    <property type="entry name" value="Metallo-dependent phosphatases"/>
    <property type="match status" value="1"/>
</dbReference>
<organism evidence="3 4">
    <name type="scientific">Lentisphaera profundi</name>
    <dbReference type="NCBI Taxonomy" id="1658616"/>
    <lineage>
        <taxon>Bacteria</taxon>
        <taxon>Pseudomonadati</taxon>
        <taxon>Lentisphaerota</taxon>
        <taxon>Lentisphaeria</taxon>
        <taxon>Lentisphaerales</taxon>
        <taxon>Lentisphaeraceae</taxon>
        <taxon>Lentisphaera</taxon>
    </lineage>
</organism>
<dbReference type="PANTHER" id="PTHR33987:SF1">
    <property type="entry name" value="CALCINEURIN-LIKE METALLO-PHOSPHOESTERASE SUPERFAMILY PROTEIN"/>
    <property type="match status" value="1"/>
</dbReference>
<dbReference type="InterPro" id="IPR029052">
    <property type="entry name" value="Metallo-depent_PP-like"/>
</dbReference>
<dbReference type="Proteomes" id="UP001214250">
    <property type="component" value="Chromosome 2"/>
</dbReference>
<accession>A0ABY7W587</accession>
<sequence>MKTLTHLSKLLACISLFSCTASQDSNNDIKSEFHNEKAITKIAFGSCSNPKLYKKSKGLSHELFNTVIKKQADVFVFLGDNIYGDTEDMALFKKKYQALEDIESFRNLRDKTQVIATWDDHDFGVNDGGKTYPKRVESQKLFLDFFKDPADSPRRQRPGVYTSYTFGDMGQRCQIIVLDTRYFRDLIPRVKGPKKKGVVGWYEPTKDTSKTLLGEAQWKWLEQELQTPADVRIIASSIQMLSYEKGMENWGNVPHEQKRFFDLLKKYKCNNTIAISGDVHFAELSKKDIGSYPFYDMTSSGITNTSKGWSQAHNSFRVGKASAERNAGMIEIDWTKKSLQLGCFSVDGKPLIQQTIPFKELTFK</sequence>
<dbReference type="PANTHER" id="PTHR33987">
    <property type="entry name" value="CALCINEURIN-LIKE METALLO-PHOSPHOESTERASE SUPERFAMILY PROTEIN"/>
    <property type="match status" value="1"/>
</dbReference>
<gene>
    <name evidence="3" type="ORF">PQO03_16395</name>
</gene>